<evidence type="ECO:0000256" key="4">
    <source>
        <dbReference type="ARBA" id="ARBA00022723"/>
    </source>
</evidence>
<keyword evidence="5 9" id="KW-0732">Signal</keyword>
<comment type="subunit">
    <text evidence="3">Homotrimer.</text>
</comment>
<comment type="similarity">
    <text evidence="2">Belongs to the fucolectin family.</text>
</comment>
<dbReference type="InterPro" id="IPR013783">
    <property type="entry name" value="Ig-like_fold"/>
</dbReference>
<proteinExistence type="inferred from homology"/>
<feature type="domain" description="CBM6" evidence="10">
    <location>
        <begin position="456"/>
        <end position="579"/>
    </location>
</feature>
<dbReference type="CDD" id="cd04084">
    <property type="entry name" value="CBM6_xylanase-like"/>
    <property type="match status" value="1"/>
</dbReference>
<dbReference type="EMBL" id="JAGJCB010000007">
    <property type="protein sequence ID" value="MBP0904010.1"/>
    <property type="molecule type" value="Genomic_DNA"/>
</dbReference>
<organism evidence="11 12">
    <name type="scientific">Mariniflexile gromovii</name>
    <dbReference type="NCBI Taxonomy" id="362523"/>
    <lineage>
        <taxon>Bacteria</taxon>
        <taxon>Pseudomonadati</taxon>
        <taxon>Bacteroidota</taxon>
        <taxon>Flavobacteriia</taxon>
        <taxon>Flavobacteriales</taxon>
        <taxon>Flavobacteriaceae</taxon>
        <taxon>Mariniflexile</taxon>
    </lineage>
</organism>
<evidence type="ECO:0000256" key="6">
    <source>
        <dbReference type="ARBA" id="ARBA00022734"/>
    </source>
</evidence>
<evidence type="ECO:0000256" key="1">
    <source>
        <dbReference type="ARBA" id="ARBA00002219"/>
    </source>
</evidence>
<comment type="caution">
    <text evidence="11">The sequence shown here is derived from an EMBL/GenBank/DDBJ whole genome shotgun (WGS) entry which is preliminary data.</text>
</comment>
<dbReference type="Gene3D" id="2.60.40.10">
    <property type="entry name" value="Immunoglobulins"/>
    <property type="match status" value="1"/>
</dbReference>
<dbReference type="InterPro" id="IPR006585">
    <property type="entry name" value="FTP1"/>
</dbReference>
<dbReference type="SUPFAM" id="SSF51445">
    <property type="entry name" value="(Trans)glycosidases"/>
    <property type="match status" value="1"/>
</dbReference>
<gene>
    <name evidence="11" type="ORF">J8H85_09225</name>
</gene>
<keyword evidence="7" id="KW-0106">Calcium</keyword>
<evidence type="ECO:0000259" key="10">
    <source>
        <dbReference type="PROSITE" id="PS51175"/>
    </source>
</evidence>
<reference evidence="11 12" key="1">
    <citation type="submission" date="2021-04" db="EMBL/GenBank/DDBJ databases">
        <title>Mariniflexile gromovii gen. nov., sp. nov., a gliding bacterium isolated from the sea urchin Strongylocentrotus intermedius.</title>
        <authorList>
            <person name="Ko S."/>
            <person name="Le V."/>
            <person name="Ahn C.-Y."/>
            <person name="Oh H.-M."/>
        </authorList>
    </citation>
    <scope>NUCLEOTIDE SEQUENCE [LARGE SCALE GENOMIC DNA]</scope>
    <source>
        <strain evidence="11 12">KCTC 12570</strain>
    </source>
</reference>
<dbReference type="Pfam" id="PF03422">
    <property type="entry name" value="CBM_6"/>
    <property type="match status" value="1"/>
</dbReference>
<dbReference type="Pfam" id="PF18962">
    <property type="entry name" value="Por_Secre_tail"/>
    <property type="match status" value="1"/>
</dbReference>
<keyword evidence="8" id="KW-1015">Disulfide bond</keyword>
<dbReference type="InterPro" id="IPR006584">
    <property type="entry name" value="Cellulose-bd_IV"/>
</dbReference>
<evidence type="ECO:0000313" key="11">
    <source>
        <dbReference type="EMBL" id="MBP0904010.1"/>
    </source>
</evidence>
<dbReference type="InterPro" id="IPR013780">
    <property type="entry name" value="Glyco_hydro_b"/>
</dbReference>
<dbReference type="Pfam" id="PF22633">
    <property type="entry name" value="F5_F8_type_C_2"/>
    <property type="match status" value="1"/>
</dbReference>
<dbReference type="PROSITE" id="PS51175">
    <property type="entry name" value="CBM6"/>
    <property type="match status" value="1"/>
</dbReference>
<evidence type="ECO:0000256" key="3">
    <source>
        <dbReference type="ARBA" id="ARBA00011233"/>
    </source>
</evidence>
<evidence type="ECO:0000313" key="12">
    <source>
        <dbReference type="Proteomes" id="UP000670776"/>
    </source>
</evidence>
<feature type="chain" id="PRO_5046110636" evidence="9">
    <location>
        <begin position="29"/>
        <end position="898"/>
    </location>
</feature>
<dbReference type="RefSeq" id="WP_209654857.1">
    <property type="nucleotide sequence ID" value="NZ_JAGJCB010000007.1"/>
</dbReference>
<dbReference type="InterPro" id="IPR008979">
    <property type="entry name" value="Galactose-bd-like_sf"/>
</dbReference>
<name>A0ABS4BTU1_9FLAO</name>
<evidence type="ECO:0000256" key="7">
    <source>
        <dbReference type="ARBA" id="ARBA00022837"/>
    </source>
</evidence>
<comment type="function">
    <text evidence="1">Acts as a defensive agent. Recognizes blood group fucosylated oligosaccharides including A, B, H and Lewis B-type antigens. Does not recognize Lewis A antigen and has low affinity for monovalent haptens.</text>
</comment>
<keyword evidence="12" id="KW-1185">Reference proteome</keyword>
<evidence type="ECO:0000256" key="8">
    <source>
        <dbReference type="ARBA" id="ARBA00023157"/>
    </source>
</evidence>
<dbReference type="InterPro" id="IPR051941">
    <property type="entry name" value="BG_Antigen-Binding_Lectin"/>
</dbReference>
<dbReference type="InterPro" id="IPR005084">
    <property type="entry name" value="CBM6"/>
</dbReference>
<dbReference type="SMART" id="SM00606">
    <property type="entry name" value="CBD_IV"/>
    <property type="match status" value="1"/>
</dbReference>
<dbReference type="SMART" id="SM00607">
    <property type="entry name" value="FTP"/>
    <property type="match status" value="1"/>
</dbReference>
<dbReference type="InterPro" id="IPR017853">
    <property type="entry name" value="GH"/>
</dbReference>
<dbReference type="InterPro" id="IPR026444">
    <property type="entry name" value="Secre_tail"/>
</dbReference>
<dbReference type="NCBIfam" id="TIGR04183">
    <property type="entry name" value="Por_Secre_tail"/>
    <property type="match status" value="1"/>
</dbReference>
<sequence length="898" mass="98943">MKIQNKACRFINSILCIVLFMSSVVVTAQSITVNSTNYKQTIDMMGGDIERNSIAVQNAKNKAEIINWGFGDINFNYCRVQFDKNQEMVEGVKNWNFYTKQVATMQQIKAINPNIKFFATMRTDYDGFGNDNNMPDWIVNYTTKDVEIDKYATFLADYLEFMENQGVAIHTMSITKEWTSFVNARRSDNITTSLRAQCATRGITMPLISEQGFWSITQGINFIDDVAVRGSQNQYESFCSHDYQNEGATKWATIISKANALGKKLYNDEFSTGSGAATYGVEPAMSKPIGVYIDKAIAYEAGLSGEIFFEIWSRGIDKETRAIYYPANGTGRRVKGYYIMKQFANNILNHTYMTSTVNAASNVWTITFRENNKMVLWVINKSSTEYTLPIKMDQSTITSQVATHFWTNDTPIEGSTTTYTASGNTFIPTVKGESMNCYIFNVTEDAVDTCNLAPTSLIEAECYNTMLGVQTEPSTEGTDNVTSIENGDWLKFEAIDLGSGATQFSARVSSNTTGGSIELRTDSPTGTLVGTLAVTNTGGLQNWKTVSATITKLTGVKDLYFVFTGASGSLFNVNWFQLKEAPSSVALNISTANSSVALNWTLENVTLGTQNIYRNAYLSKAGKTLIAENVSGTNYTDATVSNGETYYYWVEVTDASSNVITSNFIKATPSIPNLALASHGSVATQSSTYAAAHASLAIDGNTDGNYNNGSVSHTNNGDGNAKWWQVDLQADYNIENITIFNRTGSNYSERLIDFTVEVFDSEGTVTFTQFFSTYPNPSMSIETGGVIGKVVKISKADGRDITLAEVEVYGVDAILSNKKFQKNNVEVYPNPTNGLVTIKSKQLNNASVGVYDLNGRALLNRNINETSSEINISNLASGIYLFKVKVDDAEFTKRIVKQ</sequence>
<dbReference type="SUPFAM" id="SSF49785">
    <property type="entry name" value="Galactose-binding domain-like"/>
    <property type="match status" value="2"/>
</dbReference>
<keyword evidence="4" id="KW-0479">Metal-binding</keyword>
<keyword evidence="6" id="KW-0430">Lectin</keyword>
<dbReference type="Gene3D" id="2.60.40.1180">
    <property type="entry name" value="Golgi alpha-mannosidase II"/>
    <property type="match status" value="1"/>
</dbReference>
<protein>
    <submittedName>
        <fullName evidence="11">Carbohydrate-binding protein</fullName>
    </submittedName>
</protein>
<dbReference type="Gene3D" id="3.20.20.80">
    <property type="entry name" value="Glycosidases"/>
    <property type="match status" value="1"/>
</dbReference>
<dbReference type="Gene3D" id="2.60.120.260">
    <property type="entry name" value="Galactose-binding domain-like"/>
    <property type="match status" value="2"/>
</dbReference>
<dbReference type="Proteomes" id="UP000670776">
    <property type="component" value="Unassembled WGS sequence"/>
</dbReference>
<dbReference type="PANTHER" id="PTHR45713">
    <property type="entry name" value="FTP DOMAIN-CONTAINING PROTEIN"/>
    <property type="match status" value="1"/>
</dbReference>
<accession>A0ABS4BTU1</accession>
<feature type="signal peptide" evidence="9">
    <location>
        <begin position="1"/>
        <end position="28"/>
    </location>
</feature>
<evidence type="ECO:0000256" key="2">
    <source>
        <dbReference type="ARBA" id="ARBA00010147"/>
    </source>
</evidence>
<evidence type="ECO:0000256" key="5">
    <source>
        <dbReference type="ARBA" id="ARBA00022729"/>
    </source>
</evidence>
<evidence type="ECO:0000256" key="9">
    <source>
        <dbReference type="SAM" id="SignalP"/>
    </source>
</evidence>
<dbReference type="PANTHER" id="PTHR45713:SF6">
    <property type="entry name" value="F5_8 TYPE C DOMAIN-CONTAINING PROTEIN"/>
    <property type="match status" value="1"/>
</dbReference>